<dbReference type="InterPro" id="IPR046537">
    <property type="entry name" value="DUF6602"/>
</dbReference>
<dbReference type="RefSeq" id="WP_192910894.1">
    <property type="nucleotide sequence ID" value="NZ_CP062789.1"/>
</dbReference>
<dbReference type="Pfam" id="PF20247">
    <property type="entry name" value="DUF6602"/>
    <property type="match status" value="1"/>
</dbReference>
<name>A0A7L9IZG0_9MICO</name>
<accession>A0A7L9IZG0</accession>
<reference evidence="2 3" key="1">
    <citation type="submission" date="2020-10" db="EMBL/GenBank/DDBJ databases">
        <title>Janibacter indicus TT2 genome sequence.</title>
        <authorList>
            <person name="Lee K."/>
            <person name="Ganzorig M."/>
        </authorList>
    </citation>
    <scope>NUCLEOTIDE SEQUENCE [LARGE SCALE GENOMIC DNA]</scope>
    <source>
        <strain evidence="2 3">TT2</strain>
    </source>
</reference>
<protein>
    <recommendedName>
        <fullName evidence="1">DUF6602 domain-containing protein</fullName>
    </recommendedName>
</protein>
<dbReference type="EMBL" id="CP062789">
    <property type="protein sequence ID" value="QOK22382.1"/>
    <property type="molecule type" value="Genomic_DNA"/>
</dbReference>
<gene>
    <name evidence="2" type="ORF">IGS73_15040</name>
</gene>
<dbReference type="CDD" id="cd21173">
    <property type="entry name" value="NucC-like"/>
    <property type="match status" value="1"/>
</dbReference>
<evidence type="ECO:0000313" key="3">
    <source>
        <dbReference type="Proteomes" id="UP000593998"/>
    </source>
</evidence>
<sequence>MTTNPDRLSDTFANIARKLQADFDISRGIEHRGSKGTAREGAIKDFLSDFVPRVAAVTGNAELISTDGQVSGQCDLLVVDASTPPLWSSDSVQTVPIESCHAWIEVKSDLTVKELTTAWDAAVKIKQMPRRAYVPGVAGALFGPQDPFGVVKELHREMRPQCHVFAYSGTSLGRLQEALVELAAGVGPGLGLDSVAVLDRGFLNRIDLQNGSPSVDAIAVAECEPGQVLLFLNTLLHARLSRVEMYPRLDFNQYVTDLLERFEGTARPIRRVGP</sequence>
<proteinExistence type="predicted"/>
<organism evidence="2 3">
    <name type="scientific">Janibacter indicus</name>
    <dbReference type="NCBI Taxonomy" id="857417"/>
    <lineage>
        <taxon>Bacteria</taxon>
        <taxon>Bacillati</taxon>
        <taxon>Actinomycetota</taxon>
        <taxon>Actinomycetes</taxon>
        <taxon>Micrococcales</taxon>
        <taxon>Intrasporangiaceae</taxon>
        <taxon>Janibacter</taxon>
    </lineage>
</organism>
<feature type="domain" description="DUF6602" evidence="1">
    <location>
        <begin position="26"/>
        <end position="128"/>
    </location>
</feature>
<dbReference type="Proteomes" id="UP000593998">
    <property type="component" value="Chromosome"/>
</dbReference>
<evidence type="ECO:0000313" key="2">
    <source>
        <dbReference type="EMBL" id="QOK22382.1"/>
    </source>
</evidence>
<dbReference type="AlphaFoldDB" id="A0A7L9IZG0"/>
<evidence type="ECO:0000259" key="1">
    <source>
        <dbReference type="Pfam" id="PF20247"/>
    </source>
</evidence>